<keyword evidence="7" id="KW-1185">Reference proteome</keyword>
<feature type="domain" description="Fe-containing alcohol dehydrogenase-like C-terminal" evidence="5">
    <location>
        <begin position="186"/>
        <end position="383"/>
    </location>
</feature>
<dbReference type="PANTHER" id="PTHR11496">
    <property type="entry name" value="ALCOHOL DEHYDROGENASE"/>
    <property type="match status" value="1"/>
</dbReference>
<proteinExistence type="inferred from homology"/>
<organism evidence="6 7">
    <name type="scientific">Paenibacillus cremeus</name>
    <dbReference type="NCBI Taxonomy" id="2163881"/>
    <lineage>
        <taxon>Bacteria</taxon>
        <taxon>Bacillati</taxon>
        <taxon>Bacillota</taxon>
        <taxon>Bacilli</taxon>
        <taxon>Bacillales</taxon>
        <taxon>Paenibacillaceae</taxon>
        <taxon>Paenibacillus</taxon>
    </lineage>
</organism>
<keyword evidence="2" id="KW-0560">Oxidoreductase</keyword>
<dbReference type="SUPFAM" id="SSF56796">
    <property type="entry name" value="Dehydroquinate synthase-like"/>
    <property type="match status" value="1"/>
</dbReference>
<dbReference type="FunFam" id="3.40.50.1970:FF:000003">
    <property type="entry name" value="Alcohol dehydrogenase, iron-containing"/>
    <property type="match status" value="1"/>
</dbReference>
<dbReference type="EMBL" id="VNJI01000005">
    <property type="protein sequence ID" value="TVY11062.1"/>
    <property type="molecule type" value="Genomic_DNA"/>
</dbReference>
<dbReference type="OrthoDB" id="9815791at2"/>
<dbReference type="Gene3D" id="1.20.1090.10">
    <property type="entry name" value="Dehydroquinate synthase-like - alpha domain"/>
    <property type="match status" value="1"/>
</dbReference>
<dbReference type="InterPro" id="IPR001670">
    <property type="entry name" value="ADH_Fe/GldA"/>
</dbReference>
<evidence type="ECO:0000259" key="4">
    <source>
        <dbReference type="Pfam" id="PF00465"/>
    </source>
</evidence>
<accession>A0A559KG15</accession>
<evidence type="ECO:0000256" key="3">
    <source>
        <dbReference type="ARBA" id="ARBA00023027"/>
    </source>
</evidence>
<dbReference type="FunFam" id="1.20.1090.10:FF:000001">
    <property type="entry name" value="Aldehyde-alcohol dehydrogenase"/>
    <property type="match status" value="1"/>
</dbReference>
<dbReference type="InterPro" id="IPR056798">
    <property type="entry name" value="ADH_Fe_C"/>
</dbReference>
<comment type="caution">
    <text evidence="6">The sequence shown here is derived from an EMBL/GenBank/DDBJ whole genome shotgun (WGS) entry which is preliminary data.</text>
</comment>
<name>A0A559KG15_9BACL</name>
<dbReference type="Pfam" id="PF25137">
    <property type="entry name" value="ADH_Fe_C"/>
    <property type="match status" value="1"/>
</dbReference>
<sequence>MQVHQLLLPEKVVYGPDALLELGALAAAYGSKALIVTDQVMLQSGVADRCVQLLKSASIDSSVYAGVLSEPTHSYVDEGLAQCAEHTCDLIIAIGGGSCLDTAKAIAVMSRNDGFIGDYRKKRFANAPLPLIAIPTTAGTGSEVTKVTVITDTRTDEKMMIAQPELLPRVALVDPLLTLSCPPHVTAATGIDALSHAVEAYLSRKAHPVTDALALSAVKLISANLLTAYRDGSDVQARAQMITGAMLAGAAFSNASVALVHGMSRPIGALFHVPHGISNAMLLPAVLEYSQAETVNRLAEIGRAMRPDLLSSGLSEEAWADTVIRQIKWWCVQMQIPNLQRWGIDQQRFEAVLEKMAADAIVSGSPANHPKIPDAEDIMRLYRICYTYDFHSNTDPNTNIDEFEFT</sequence>
<dbReference type="Pfam" id="PF00465">
    <property type="entry name" value="Fe-ADH"/>
    <property type="match status" value="1"/>
</dbReference>
<dbReference type="RefSeq" id="WP_144844590.1">
    <property type="nucleotide sequence ID" value="NZ_VNJI01000005.1"/>
</dbReference>
<feature type="domain" description="Alcohol dehydrogenase iron-type/glycerol dehydrogenase GldA" evidence="4">
    <location>
        <begin position="9"/>
        <end position="175"/>
    </location>
</feature>
<dbReference type="GO" id="GO:0046872">
    <property type="term" value="F:metal ion binding"/>
    <property type="evidence" value="ECO:0007669"/>
    <property type="project" value="InterPro"/>
</dbReference>
<dbReference type="Proteomes" id="UP000317036">
    <property type="component" value="Unassembled WGS sequence"/>
</dbReference>
<evidence type="ECO:0000313" key="7">
    <source>
        <dbReference type="Proteomes" id="UP000317036"/>
    </source>
</evidence>
<evidence type="ECO:0000313" key="6">
    <source>
        <dbReference type="EMBL" id="TVY11062.1"/>
    </source>
</evidence>
<dbReference type="CDD" id="cd08194">
    <property type="entry name" value="Fe-ADH-like"/>
    <property type="match status" value="1"/>
</dbReference>
<dbReference type="InterPro" id="IPR018211">
    <property type="entry name" value="ADH_Fe_CS"/>
</dbReference>
<dbReference type="Gene3D" id="3.40.50.1970">
    <property type="match status" value="1"/>
</dbReference>
<dbReference type="PROSITE" id="PS00913">
    <property type="entry name" value="ADH_IRON_1"/>
    <property type="match status" value="1"/>
</dbReference>
<gene>
    <name evidence="6" type="ORF">FPZ49_06050</name>
</gene>
<evidence type="ECO:0000259" key="5">
    <source>
        <dbReference type="Pfam" id="PF25137"/>
    </source>
</evidence>
<comment type="similarity">
    <text evidence="1">Belongs to the iron-containing alcohol dehydrogenase family.</text>
</comment>
<protein>
    <submittedName>
        <fullName evidence="6">Iron-containing alcohol dehydrogenase</fullName>
    </submittedName>
</protein>
<dbReference type="InterPro" id="IPR039697">
    <property type="entry name" value="Alcohol_dehydrogenase_Fe"/>
</dbReference>
<dbReference type="GO" id="GO:0004022">
    <property type="term" value="F:alcohol dehydrogenase (NAD+) activity"/>
    <property type="evidence" value="ECO:0007669"/>
    <property type="project" value="TreeGrafter"/>
</dbReference>
<evidence type="ECO:0000256" key="1">
    <source>
        <dbReference type="ARBA" id="ARBA00007358"/>
    </source>
</evidence>
<evidence type="ECO:0000256" key="2">
    <source>
        <dbReference type="ARBA" id="ARBA00023002"/>
    </source>
</evidence>
<keyword evidence="3" id="KW-0520">NAD</keyword>
<reference evidence="6 7" key="1">
    <citation type="submission" date="2019-07" db="EMBL/GenBank/DDBJ databases">
        <authorList>
            <person name="Kim J."/>
        </authorList>
    </citation>
    <scope>NUCLEOTIDE SEQUENCE [LARGE SCALE GENOMIC DNA]</scope>
    <source>
        <strain evidence="6 7">JC52</strain>
    </source>
</reference>
<dbReference type="PANTHER" id="PTHR11496:SF102">
    <property type="entry name" value="ALCOHOL DEHYDROGENASE 4"/>
    <property type="match status" value="1"/>
</dbReference>
<dbReference type="AlphaFoldDB" id="A0A559KG15"/>